<evidence type="ECO:0000313" key="5">
    <source>
        <dbReference type="Proteomes" id="UP000176185"/>
    </source>
</evidence>
<dbReference type="InterPro" id="IPR002509">
    <property type="entry name" value="NODB_dom"/>
</dbReference>
<dbReference type="Gene3D" id="3.20.20.370">
    <property type="entry name" value="Glycoside hydrolase/deacetylase"/>
    <property type="match status" value="1"/>
</dbReference>
<dbReference type="GO" id="GO:0016810">
    <property type="term" value="F:hydrolase activity, acting on carbon-nitrogen (but not peptide) bonds"/>
    <property type="evidence" value="ECO:0007669"/>
    <property type="project" value="InterPro"/>
</dbReference>
<organism evidence="4 5">
    <name type="scientific">Candidatus Adlerbacteria bacterium RIFCSPLOWO2_01_FULL_51_16</name>
    <dbReference type="NCBI Taxonomy" id="1797243"/>
    <lineage>
        <taxon>Bacteria</taxon>
        <taxon>Candidatus Adleribacteriota</taxon>
    </lineage>
</organism>
<dbReference type="Pfam" id="PF01522">
    <property type="entry name" value="Polysacc_deac_1"/>
    <property type="match status" value="1"/>
</dbReference>
<accession>A0A1F4XGK0</accession>
<keyword evidence="1" id="KW-0479">Metal-binding</keyword>
<dbReference type="EMBL" id="MEWX01000014">
    <property type="protein sequence ID" value="OGC80821.1"/>
    <property type="molecule type" value="Genomic_DNA"/>
</dbReference>
<evidence type="ECO:0000256" key="1">
    <source>
        <dbReference type="ARBA" id="ARBA00022723"/>
    </source>
</evidence>
<name>A0A1F4XGK0_9BACT</name>
<evidence type="ECO:0000259" key="3">
    <source>
        <dbReference type="PROSITE" id="PS51677"/>
    </source>
</evidence>
<reference evidence="4 5" key="1">
    <citation type="journal article" date="2016" name="Nat. Commun.">
        <title>Thousands of microbial genomes shed light on interconnected biogeochemical processes in an aquifer system.</title>
        <authorList>
            <person name="Anantharaman K."/>
            <person name="Brown C.T."/>
            <person name="Hug L.A."/>
            <person name="Sharon I."/>
            <person name="Castelle C.J."/>
            <person name="Probst A.J."/>
            <person name="Thomas B.C."/>
            <person name="Singh A."/>
            <person name="Wilkins M.J."/>
            <person name="Karaoz U."/>
            <person name="Brodie E.L."/>
            <person name="Williams K.H."/>
            <person name="Hubbard S.S."/>
            <person name="Banfield J.F."/>
        </authorList>
    </citation>
    <scope>NUCLEOTIDE SEQUENCE [LARGE SCALE GENOMIC DNA]</scope>
</reference>
<proteinExistence type="predicted"/>
<dbReference type="InterPro" id="IPR050248">
    <property type="entry name" value="Polysacc_deacetylase_ArnD"/>
</dbReference>
<dbReference type="SUPFAM" id="SSF88713">
    <property type="entry name" value="Glycoside hydrolase/deacetylase"/>
    <property type="match status" value="1"/>
</dbReference>
<comment type="caution">
    <text evidence="4">The sequence shown here is derived from an EMBL/GenBank/DDBJ whole genome shotgun (WGS) entry which is preliminary data.</text>
</comment>
<evidence type="ECO:0000313" key="4">
    <source>
        <dbReference type="EMBL" id="OGC80821.1"/>
    </source>
</evidence>
<feature type="domain" description="NodB homology" evidence="3">
    <location>
        <begin position="15"/>
        <end position="184"/>
    </location>
</feature>
<dbReference type="GO" id="GO:0046872">
    <property type="term" value="F:metal ion binding"/>
    <property type="evidence" value="ECO:0007669"/>
    <property type="project" value="UniProtKB-KW"/>
</dbReference>
<dbReference type="PANTHER" id="PTHR10587:SF133">
    <property type="entry name" value="CHITIN DEACETYLASE 1-RELATED"/>
    <property type="match status" value="1"/>
</dbReference>
<keyword evidence="2" id="KW-0378">Hydrolase</keyword>
<dbReference type="InterPro" id="IPR011330">
    <property type="entry name" value="Glyco_hydro/deAcase_b/a-brl"/>
</dbReference>
<dbReference type="PANTHER" id="PTHR10587">
    <property type="entry name" value="GLYCOSYL TRANSFERASE-RELATED"/>
    <property type="match status" value="1"/>
</dbReference>
<dbReference type="GO" id="GO:0016020">
    <property type="term" value="C:membrane"/>
    <property type="evidence" value="ECO:0007669"/>
    <property type="project" value="TreeGrafter"/>
</dbReference>
<dbReference type="PROSITE" id="PS51677">
    <property type="entry name" value="NODB"/>
    <property type="match status" value="1"/>
</dbReference>
<dbReference type="Proteomes" id="UP000176185">
    <property type="component" value="Unassembled WGS sequence"/>
</dbReference>
<dbReference type="AlphaFoldDB" id="A0A1F4XGK0"/>
<dbReference type="GO" id="GO:0005975">
    <property type="term" value="P:carbohydrate metabolic process"/>
    <property type="evidence" value="ECO:0007669"/>
    <property type="project" value="InterPro"/>
</dbReference>
<dbReference type="STRING" id="1797243.A2943_02385"/>
<sequence length="202" mass="21959">MALTALFVSTAAPAQEVALSFDDGPHPVYTRTLLTMARVAGVKITLCMVGQNVEKYPDIVRQALADGHELCNHSWSHKKLRPANVAWEIEKTDEAFRRAVGTVPGILRAPGGNTHYVGKCYKGRPFINWQVDTKDWLHRNTARIVKIVTSNGAGIILMHDIRLTTVMAFPAIVLALKAQGVSFVTVSQIAGNSCGTLAQAPK</sequence>
<evidence type="ECO:0000256" key="2">
    <source>
        <dbReference type="ARBA" id="ARBA00022801"/>
    </source>
</evidence>
<gene>
    <name evidence="4" type="ORF">A2943_02385</name>
</gene>
<protein>
    <recommendedName>
        <fullName evidence="3">NodB homology domain-containing protein</fullName>
    </recommendedName>
</protein>